<dbReference type="EMBL" id="NTFI01000003">
    <property type="protein sequence ID" value="PHQ25160.1"/>
    <property type="molecule type" value="Genomic_DNA"/>
</dbReference>
<dbReference type="InterPro" id="IPR010998">
    <property type="entry name" value="Integrase_recombinase_N"/>
</dbReference>
<reference evidence="3 4" key="1">
    <citation type="submission" date="2017-09" db="EMBL/GenBank/DDBJ databases">
        <title>The draft genome sequences of Marinobacter guineae M3B.</title>
        <authorList>
            <person name="Cao J."/>
        </authorList>
    </citation>
    <scope>NUCLEOTIDE SEQUENCE [LARGE SCALE GENOMIC DNA]</scope>
    <source>
        <strain evidence="3 4">M3B</strain>
    </source>
</reference>
<dbReference type="GO" id="GO:0003677">
    <property type="term" value="F:DNA binding"/>
    <property type="evidence" value="ECO:0007669"/>
    <property type="project" value="UniProtKB-KW"/>
</dbReference>
<name>A0A2G1VET7_9GAMM</name>
<gene>
    <name evidence="3" type="ORF">CLH62_12495</name>
</gene>
<dbReference type="GO" id="GO:0015074">
    <property type="term" value="P:DNA integration"/>
    <property type="evidence" value="ECO:0007669"/>
    <property type="project" value="InterPro"/>
</dbReference>
<dbReference type="Pfam" id="PF13495">
    <property type="entry name" value="Phage_int_SAM_4"/>
    <property type="match status" value="1"/>
</dbReference>
<sequence>MDIDEALDQSQPGLVGRVKDAIRKHQLNQRAEQTYLHWITRFVLFHGLKDPEALANEDRQLFLQYLNDRIRVSRARFNQASQALTFFYEDVLGKASMDSAGGCAAA</sequence>
<protein>
    <submittedName>
        <fullName evidence="3">Integrase</fullName>
    </submittedName>
</protein>
<evidence type="ECO:0000259" key="2">
    <source>
        <dbReference type="Pfam" id="PF13495"/>
    </source>
</evidence>
<organism evidence="3 4">
    <name type="scientific">Marinobacter guineae</name>
    <dbReference type="NCBI Taxonomy" id="432303"/>
    <lineage>
        <taxon>Bacteria</taxon>
        <taxon>Pseudomonadati</taxon>
        <taxon>Pseudomonadota</taxon>
        <taxon>Gammaproteobacteria</taxon>
        <taxon>Pseudomonadales</taxon>
        <taxon>Marinobacteraceae</taxon>
        <taxon>Marinobacter</taxon>
    </lineage>
</organism>
<feature type="domain" description="Integrase SAM-like N-terminal" evidence="2">
    <location>
        <begin position="16"/>
        <end position="94"/>
    </location>
</feature>
<comment type="caution">
    <text evidence="3">The sequence shown here is derived from an EMBL/GenBank/DDBJ whole genome shotgun (WGS) entry which is preliminary data.</text>
</comment>
<dbReference type="Gene3D" id="1.10.150.130">
    <property type="match status" value="1"/>
</dbReference>
<dbReference type="InterPro" id="IPR004107">
    <property type="entry name" value="Integrase_SAM-like_N"/>
</dbReference>
<dbReference type="OrthoDB" id="9801717at2"/>
<evidence type="ECO:0000313" key="4">
    <source>
        <dbReference type="Proteomes" id="UP000229044"/>
    </source>
</evidence>
<evidence type="ECO:0000313" key="3">
    <source>
        <dbReference type="EMBL" id="PHQ25160.1"/>
    </source>
</evidence>
<keyword evidence="1" id="KW-0238">DNA-binding</keyword>
<dbReference type="RefSeq" id="WP_099618471.1">
    <property type="nucleotide sequence ID" value="NZ_KZ319340.1"/>
</dbReference>
<proteinExistence type="predicted"/>
<accession>A0A2G1VET7</accession>
<keyword evidence="4" id="KW-1185">Reference proteome</keyword>
<dbReference type="AlphaFoldDB" id="A0A2G1VET7"/>
<dbReference type="Proteomes" id="UP000229044">
    <property type="component" value="Unassembled WGS sequence"/>
</dbReference>
<evidence type="ECO:0000256" key="1">
    <source>
        <dbReference type="ARBA" id="ARBA00023125"/>
    </source>
</evidence>